<dbReference type="AlphaFoldDB" id="A0A4U0FBJ1"/>
<dbReference type="OrthoDB" id="60975at2"/>
<feature type="domain" description="Aminoglycoside phosphotransferase" evidence="1">
    <location>
        <begin position="28"/>
        <end position="242"/>
    </location>
</feature>
<organism evidence="2 3">
    <name type="scientific">Cohnella pontilimi</name>
    <dbReference type="NCBI Taxonomy" id="2564100"/>
    <lineage>
        <taxon>Bacteria</taxon>
        <taxon>Bacillati</taxon>
        <taxon>Bacillota</taxon>
        <taxon>Bacilli</taxon>
        <taxon>Bacillales</taxon>
        <taxon>Paenibacillaceae</taxon>
        <taxon>Cohnella</taxon>
    </lineage>
</organism>
<dbReference type="RefSeq" id="WP_136778464.1">
    <property type="nucleotide sequence ID" value="NZ_SUPK01000006.1"/>
</dbReference>
<evidence type="ECO:0000313" key="2">
    <source>
        <dbReference type="EMBL" id="TJY41544.1"/>
    </source>
</evidence>
<name>A0A4U0FBJ1_9BACL</name>
<protein>
    <submittedName>
        <fullName evidence="2">Aminoglycoside phosphotransferase family protein</fullName>
    </submittedName>
</protein>
<dbReference type="InterPro" id="IPR011009">
    <property type="entry name" value="Kinase-like_dom_sf"/>
</dbReference>
<evidence type="ECO:0000313" key="3">
    <source>
        <dbReference type="Proteomes" id="UP000309673"/>
    </source>
</evidence>
<proteinExistence type="predicted"/>
<dbReference type="InterPro" id="IPR002575">
    <property type="entry name" value="Aminoglycoside_PTrfase"/>
</dbReference>
<dbReference type="SUPFAM" id="SSF56112">
    <property type="entry name" value="Protein kinase-like (PK-like)"/>
    <property type="match status" value="1"/>
</dbReference>
<dbReference type="InterPro" id="IPR051678">
    <property type="entry name" value="AGP_Transferase"/>
</dbReference>
<dbReference type="PANTHER" id="PTHR21310:SF42">
    <property type="entry name" value="BIFUNCTIONAL AAC_APH"/>
    <property type="match status" value="1"/>
</dbReference>
<sequence length="301" mass="34165">MKPNDLHYATMIKEQFPDLSIESIDSLGEGFRNYAVLVNGEWVFRFPKSQQGARELNKEIQLLPKLAGCLEVSIPEFVYIGRQSNGSSFVGYRKVQGEILGEDGMACIPDESTGRIARQLADFMYALNAFPVETAIQAGVQVRNLKNEFHLLKEAAEKQAFPLLEESLRTYLTLRFQSYLDHPAYTRYMPTLIHGDLSPDHYLTDSNQTELTGIIDFGDAAISDPDYDYVYLLEDCGEPFTRQVMTYRGVDDVKARIKKVSFFVTFDQVRYLLEGLESGDQDLISEGLEILEEDMTMNITS</sequence>
<gene>
    <name evidence="2" type="ORF">E5161_14190</name>
</gene>
<dbReference type="PANTHER" id="PTHR21310">
    <property type="entry name" value="AMINOGLYCOSIDE PHOSPHOTRANSFERASE-RELATED-RELATED"/>
    <property type="match status" value="1"/>
</dbReference>
<reference evidence="2 3" key="1">
    <citation type="submission" date="2019-04" db="EMBL/GenBank/DDBJ databases">
        <title>Cohnella sp. nov., isolated from soil.</title>
        <authorList>
            <person name="Kim W."/>
        </authorList>
    </citation>
    <scope>NUCLEOTIDE SEQUENCE [LARGE SCALE GENOMIC DNA]</scope>
    <source>
        <strain evidence="2 3">CAU 1483</strain>
    </source>
</reference>
<keyword evidence="2" id="KW-0808">Transferase</keyword>
<dbReference type="Gene3D" id="3.30.200.20">
    <property type="entry name" value="Phosphorylase Kinase, domain 1"/>
    <property type="match status" value="1"/>
</dbReference>
<keyword evidence="3" id="KW-1185">Reference proteome</keyword>
<evidence type="ECO:0000259" key="1">
    <source>
        <dbReference type="Pfam" id="PF01636"/>
    </source>
</evidence>
<dbReference type="Pfam" id="PF01636">
    <property type="entry name" value="APH"/>
    <property type="match status" value="1"/>
</dbReference>
<dbReference type="EMBL" id="SUPK01000006">
    <property type="protein sequence ID" value="TJY41544.1"/>
    <property type="molecule type" value="Genomic_DNA"/>
</dbReference>
<dbReference type="Gene3D" id="3.90.1200.10">
    <property type="match status" value="1"/>
</dbReference>
<accession>A0A4U0FBJ1</accession>
<dbReference type="GO" id="GO:0016740">
    <property type="term" value="F:transferase activity"/>
    <property type="evidence" value="ECO:0007669"/>
    <property type="project" value="UniProtKB-KW"/>
</dbReference>
<dbReference type="Proteomes" id="UP000309673">
    <property type="component" value="Unassembled WGS sequence"/>
</dbReference>
<comment type="caution">
    <text evidence="2">The sequence shown here is derived from an EMBL/GenBank/DDBJ whole genome shotgun (WGS) entry which is preliminary data.</text>
</comment>